<feature type="transmembrane region" description="Helical" evidence="1">
    <location>
        <begin position="84"/>
        <end position="105"/>
    </location>
</feature>
<organism evidence="2 3">
    <name type="scientific">Steinernema hermaphroditum</name>
    <dbReference type="NCBI Taxonomy" id="289476"/>
    <lineage>
        <taxon>Eukaryota</taxon>
        <taxon>Metazoa</taxon>
        <taxon>Ecdysozoa</taxon>
        <taxon>Nematoda</taxon>
        <taxon>Chromadorea</taxon>
        <taxon>Rhabditida</taxon>
        <taxon>Tylenchina</taxon>
        <taxon>Panagrolaimomorpha</taxon>
        <taxon>Strongyloidoidea</taxon>
        <taxon>Steinernematidae</taxon>
        <taxon>Steinernema</taxon>
    </lineage>
</organism>
<proteinExistence type="predicted"/>
<keyword evidence="3" id="KW-1185">Reference proteome</keyword>
<protein>
    <submittedName>
        <fullName evidence="2">Uncharacterized protein</fullName>
    </submittedName>
</protein>
<dbReference type="EMBL" id="JAUCMV010000004">
    <property type="protein sequence ID" value="KAK0402028.1"/>
    <property type="molecule type" value="Genomic_DNA"/>
</dbReference>
<comment type="caution">
    <text evidence="2">The sequence shown here is derived from an EMBL/GenBank/DDBJ whole genome shotgun (WGS) entry which is preliminary data.</text>
</comment>
<evidence type="ECO:0000313" key="3">
    <source>
        <dbReference type="Proteomes" id="UP001175271"/>
    </source>
</evidence>
<evidence type="ECO:0000256" key="1">
    <source>
        <dbReference type="SAM" id="Phobius"/>
    </source>
</evidence>
<dbReference type="Proteomes" id="UP001175271">
    <property type="component" value="Unassembled WGS sequence"/>
</dbReference>
<gene>
    <name evidence="2" type="ORF">QR680_016103</name>
</gene>
<name>A0AA39HBZ7_9BILA</name>
<evidence type="ECO:0000313" key="2">
    <source>
        <dbReference type="EMBL" id="KAK0402028.1"/>
    </source>
</evidence>
<keyword evidence="1" id="KW-0812">Transmembrane</keyword>
<reference evidence="2" key="1">
    <citation type="submission" date="2023-06" db="EMBL/GenBank/DDBJ databases">
        <title>Genomic analysis of the entomopathogenic nematode Steinernema hermaphroditum.</title>
        <authorList>
            <person name="Schwarz E.M."/>
            <person name="Heppert J.K."/>
            <person name="Baniya A."/>
            <person name="Schwartz H.T."/>
            <person name="Tan C.-H."/>
            <person name="Antoshechkin I."/>
            <person name="Sternberg P.W."/>
            <person name="Goodrich-Blair H."/>
            <person name="Dillman A.R."/>
        </authorList>
    </citation>
    <scope>NUCLEOTIDE SEQUENCE</scope>
    <source>
        <strain evidence="2">PS9179</strain>
        <tissue evidence="2">Whole animal</tissue>
    </source>
</reference>
<keyword evidence="1" id="KW-1133">Transmembrane helix</keyword>
<keyword evidence="1" id="KW-0472">Membrane</keyword>
<dbReference type="AlphaFoldDB" id="A0AA39HBZ7"/>
<sequence>MSTSQESTPNVAIREAEKKFSETERNVVANFIQYLKQKMAVHKHSNNNEGKISTKLAAAPTIFPMSILPQEECDMFCFVNKHQVLLLIITFTAAMVVFVSVLRLLEAVSDYDDQIPPAVDFAEPPQVLCEKCHVKQPIAVKEWLL</sequence>
<accession>A0AA39HBZ7</accession>